<name>A0A7J7JEX0_BUGNE</name>
<dbReference type="InterPro" id="IPR017853">
    <property type="entry name" value="GH"/>
</dbReference>
<keyword evidence="7" id="KW-1133">Transmembrane helix</keyword>
<feature type="active site" description="Nucleophile" evidence="5">
    <location>
        <position position="232"/>
    </location>
</feature>
<gene>
    <name evidence="8" type="ORF">EB796_016997</name>
</gene>
<evidence type="ECO:0000256" key="7">
    <source>
        <dbReference type="SAM" id="Phobius"/>
    </source>
</evidence>
<evidence type="ECO:0000256" key="6">
    <source>
        <dbReference type="RuleBase" id="RU003690"/>
    </source>
</evidence>
<evidence type="ECO:0000256" key="4">
    <source>
        <dbReference type="ARBA" id="ARBA00023295"/>
    </source>
</evidence>
<dbReference type="Pfam" id="PF00232">
    <property type="entry name" value="Glyco_hydro_1"/>
    <property type="match status" value="2"/>
</dbReference>
<dbReference type="SUPFAM" id="SSF51445">
    <property type="entry name" value="(Trans)glycosidases"/>
    <property type="match status" value="1"/>
</dbReference>
<evidence type="ECO:0000313" key="8">
    <source>
        <dbReference type="EMBL" id="KAF6024675.1"/>
    </source>
</evidence>
<dbReference type="EMBL" id="VXIV02002549">
    <property type="protein sequence ID" value="KAF6024675.1"/>
    <property type="molecule type" value="Genomic_DNA"/>
</dbReference>
<dbReference type="Proteomes" id="UP000593567">
    <property type="component" value="Unassembled WGS sequence"/>
</dbReference>
<dbReference type="PROSITE" id="PS00572">
    <property type="entry name" value="GLYCOSYL_HYDROL_F1_1"/>
    <property type="match status" value="1"/>
</dbReference>
<keyword evidence="4" id="KW-0326">Glycosidase</keyword>
<protein>
    <recommendedName>
        <fullName evidence="2">beta-glucosidase</fullName>
        <ecNumber evidence="2">3.2.1.21</ecNumber>
    </recommendedName>
</protein>
<dbReference type="PRINTS" id="PR00131">
    <property type="entry name" value="GLHYDRLASE1"/>
</dbReference>
<dbReference type="OrthoDB" id="65569at2759"/>
<dbReference type="GO" id="GO:0004553">
    <property type="term" value="F:hydrolase activity, hydrolyzing O-glycosyl compounds"/>
    <property type="evidence" value="ECO:0007669"/>
    <property type="project" value="InterPro"/>
</dbReference>
<dbReference type="PANTHER" id="PTHR10353:SF36">
    <property type="entry name" value="LP05116P"/>
    <property type="match status" value="1"/>
</dbReference>
<evidence type="ECO:0000256" key="1">
    <source>
        <dbReference type="ARBA" id="ARBA00010838"/>
    </source>
</evidence>
<keyword evidence="9" id="KW-1185">Reference proteome</keyword>
<dbReference type="InterPro" id="IPR001360">
    <property type="entry name" value="Glyco_hydro_1"/>
</dbReference>
<evidence type="ECO:0000256" key="2">
    <source>
        <dbReference type="ARBA" id="ARBA00012744"/>
    </source>
</evidence>
<dbReference type="AlphaFoldDB" id="A0A7J7JEX0"/>
<keyword evidence="3" id="KW-0378">Hydrolase</keyword>
<sequence length="353" mass="40414">MSSLRMEFNLWYEYLSLYYIIAVYLLPAVAVFLAARKVTLYHWDLPQALSEKGGWLNDNIVDWFTDYADFTFRTFGSKVCDGKCGITLNIGYSKANQSSVRSDVEAADRAMQFDLEVMRNRVKERSEQQNLTTSRLPAFSQENIDELKGSSDFFGLNFYSGGNVIDSPTRNSEWNSQDTPNFFDDKATAGGRHEPSWTGSGSNWLFSTPELMRAVLVWIKNEYNNPDVYITENGFSDNTGQLNDAARVDYYKYYINNVLQAINEDKCNVKGYTAWSLMDNFEWGRGYLEKFGIHYVNFSDPERPRVPKDSARLYQQIIKDNGFPAPEPENSAVISIPNVTTWILVLIGYTAFN</sequence>
<dbReference type="Gene3D" id="3.20.20.80">
    <property type="entry name" value="Glycosidases"/>
    <property type="match status" value="2"/>
</dbReference>
<organism evidence="8 9">
    <name type="scientific">Bugula neritina</name>
    <name type="common">Brown bryozoan</name>
    <name type="synonym">Sertularia neritina</name>
    <dbReference type="NCBI Taxonomy" id="10212"/>
    <lineage>
        <taxon>Eukaryota</taxon>
        <taxon>Metazoa</taxon>
        <taxon>Spiralia</taxon>
        <taxon>Lophotrochozoa</taxon>
        <taxon>Bryozoa</taxon>
        <taxon>Gymnolaemata</taxon>
        <taxon>Cheilostomatida</taxon>
        <taxon>Flustrina</taxon>
        <taxon>Buguloidea</taxon>
        <taxon>Bugulidae</taxon>
        <taxon>Bugula</taxon>
    </lineage>
</organism>
<dbReference type="InterPro" id="IPR018120">
    <property type="entry name" value="Glyco_hydro_1_AS"/>
</dbReference>
<keyword evidence="7" id="KW-0812">Transmembrane</keyword>
<keyword evidence="7" id="KW-0472">Membrane</keyword>
<comment type="similarity">
    <text evidence="1 6">Belongs to the glycosyl hydrolase 1 family.</text>
</comment>
<dbReference type="PANTHER" id="PTHR10353">
    <property type="entry name" value="GLYCOSYL HYDROLASE"/>
    <property type="match status" value="1"/>
</dbReference>
<dbReference type="EC" id="3.2.1.21" evidence="2"/>
<comment type="caution">
    <text evidence="8">The sequence shown here is derived from an EMBL/GenBank/DDBJ whole genome shotgun (WGS) entry which is preliminary data.</text>
</comment>
<evidence type="ECO:0000313" key="9">
    <source>
        <dbReference type="Proteomes" id="UP000593567"/>
    </source>
</evidence>
<evidence type="ECO:0000256" key="3">
    <source>
        <dbReference type="ARBA" id="ARBA00022801"/>
    </source>
</evidence>
<accession>A0A7J7JEX0</accession>
<proteinExistence type="inferred from homology"/>
<dbReference type="GO" id="GO:0005975">
    <property type="term" value="P:carbohydrate metabolic process"/>
    <property type="evidence" value="ECO:0007669"/>
    <property type="project" value="InterPro"/>
</dbReference>
<reference evidence="8" key="1">
    <citation type="submission" date="2020-06" db="EMBL/GenBank/DDBJ databases">
        <title>Draft genome of Bugula neritina, a colonial animal packing powerful symbionts and potential medicines.</title>
        <authorList>
            <person name="Rayko M."/>
        </authorList>
    </citation>
    <scope>NUCLEOTIDE SEQUENCE [LARGE SCALE GENOMIC DNA]</scope>
    <source>
        <strain evidence="8">Kwan_BN1</strain>
    </source>
</reference>
<feature type="transmembrane region" description="Helical" evidence="7">
    <location>
        <begin position="16"/>
        <end position="35"/>
    </location>
</feature>
<evidence type="ECO:0000256" key="5">
    <source>
        <dbReference type="PROSITE-ProRule" id="PRU10055"/>
    </source>
</evidence>